<dbReference type="PhylomeDB" id="B4QIZ4"/>
<dbReference type="SMART" id="SM00718">
    <property type="entry name" value="DM4_12"/>
    <property type="match status" value="2"/>
</dbReference>
<dbReference type="HOGENOM" id="CLU_622996_0_0_1"/>
<name>B4QIZ4_DROSI</name>
<dbReference type="PANTHER" id="PTHR21398">
    <property type="entry name" value="AGAP007094-PA"/>
    <property type="match status" value="1"/>
</dbReference>
<reference evidence="2 3" key="1">
    <citation type="journal article" date="2007" name="Nature">
        <title>Evolution of genes and genomes on the Drosophila phylogeny.</title>
        <authorList>
            <consortium name="Drosophila 12 Genomes Consortium"/>
            <person name="Clark A.G."/>
            <person name="Eisen M.B."/>
            <person name="Smith D.R."/>
            <person name="Bergman C.M."/>
            <person name="Oliver B."/>
            <person name="Markow T.A."/>
            <person name="Kaufman T.C."/>
            <person name="Kellis M."/>
            <person name="Gelbart W."/>
            <person name="Iyer V.N."/>
            <person name="Pollard D.A."/>
            <person name="Sackton T.B."/>
            <person name="Larracuente A.M."/>
            <person name="Singh N.D."/>
            <person name="Abad J.P."/>
            <person name="Abt D.N."/>
            <person name="Adryan B."/>
            <person name="Aguade M."/>
            <person name="Akashi H."/>
            <person name="Anderson W.W."/>
            <person name="Aquadro C.F."/>
            <person name="Ardell D.H."/>
            <person name="Arguello R."/>
            <person name="Artieri C.G."/>
            <person name="Barbash D.A."/>
            <person name="Barker D."/>
            <person name="Barsanti P."/>
            <person name="Batterham P."/>
            <person name="Batzoglou S."/>
            <person name="Begun D."/>
            <person name="Bhutkar A."/>
            <person name="Blanco E."/>
            <person name="Bosak S.A."/>
            <person name="Bradley R.K."/>
            <person name="Brand A.D."/>
            <person name="Brent M.R."/>
            <person name="Brooks A.N."/>
            <person name="Brown R.H."/>
            <person name="Butlin R.K."/>
            <person name="Caggese C."/>
            <person name="Calvi B.R."/>
            <person name="Bernardo de Carvalho A."/>
            <person name="Caspi A."/>
            <person name="Castrezana S."/>
            <person name="Celniker S.E."/>
            <person name="Chang J.L."/>
            <person name="Chapple C."/>
            <person name="Chatterji S."/>
            <person name="Chinwalla A."/>
            <person name="Civetta A."/>
            <person name="Clifton S.W."/>
            <person name="Comeron J.M."/>
            <person name="Costello J.C."/>
            <person name="Coyne J.A."/>
            <person name="Daub J."/>
            <person name="David R.G."/>
            <person name="Delcher A.L."/>
            <person name="Delehaunty K."/>
            <person name="Do C.B."/>
            <person name="Ebling H."/>
            <person name="Edwards K."/>
            <person name="Eickbush T."/>
            <person name="Evans J.D."/>
            <person name="Filipski A."/>
            <person name="Findeiss S."/>
            <person name="Freyhult E."/>
            <person name="Fulton L."/>
            <person name="Fulton R."/>
            <person name="Garcia A.C."/>
            <person name="Gardiner A."/>
            <person name="Garfield D.A."/>
            <person name="Garvin B.E."/>
            <person name="Gibson G."/>
            <person name="Gilbert D."/>
            <person name="Gnerre S."/>
            <person name="Godfrey J."/>
            <person name="Good R."/>
            <person name="Gotea V."/>
            <person name="Gravely B."/>
            <person name="Greenberg A.J."/>
            <person name="Griffiths-Jones S."/>
            <person name="Gross S."/>
            <person name="Guigo R."/>
            <person name="Gustafson E.A."/>
            <person name="Haerty W."/>
            <person name="Hahn M.W."/>
            <person name="Halligan D.L."/>
            <person name="Halpern A.L."/>
            <person name="Halter G.M."/>
            <person name="Han M.V."/>
            <person name="Heger A."/>
            <person name="Hillier L."/>
            <person name="Hinrichs A.S."/>
            <person name="Holmes I."/>
            <person name="Hoskins R.A."/>
            <person name="Hubisz M.J."/>
            <person name="Hultmark D."/>
            <person name="Huntley M.A."/>
            <person name="Jaffe D.B."/>
            <person name="Jagadeeshan S."/>
            <person name="Jeck W.R."/>
            <person name="Johnson J."/>
            <person name="Jones C.D."/>
            <person name="Jordan W.C."/>
            <person name="Karpen G.H."/>
            <person name="Kataoka E."/>
            <person name="Keightley P.D."/>
            <person name="Kheradpour P."/>
            <person name="Kirkness E.F."/>
            <person name="Koerich L.B."/>
            <person name="Kristiansen K."/>
            <person name="Kudrna D."/>
            <person name="Kulathinal R.J."/>
            <person name="Kumar S."/>
            <person name="Kwok R."/>
            <person name="Lander E."/>
            <person name="Langley C.H."/>
            <person name="Lapoint R."/>
            <person name="Lazzaro B.P."/>
            <person name="Lee S.J."/>
            <person name="Levesque L."/>
            <person name="Li R."/>
            <person name="Lin C.F."/>
            <person name="Lin M.F."/>
            <person name="Lindblad-Toh K."/>
            <person name="Llopart A."/>
            <person name="Long M."/>
            <person name="Low L."/>
            <person name="Lozovsky E."/>
            <person name="Lu J."/>
            <person name="Luo M."/>
            <person name="Machado C.A."/>
            <person name="Makalowski W."/>
            <person name="Marzo M."/>
            <person name="Matsuda M."/>
            <person name="Matzkin L."/>
            <person name="McAllister B."/>
            <person name="McBride C.S."/>
            <person name="McKernan B."/>
            <person name="McKernan K."/>
            <person name="Mendez-Lago M."/>
            <person name="Minx P."/>
            <person name="Mollenhauer M.U."/>
            <person name="Montooth K."/>
            <person name="Mount S.M."/>
            <person name="Mu X."/>
            <person name="Myers E."/>
            <person name="Negre B."/>
            <person name="Newfeld S."/>
            <person name="Nielsen R."/>
            <person name="Noor M.A."/>
            <person name="O'Grady P."/>
            <person name="Pachter L."/>
            <person name="Papaceit M."/>
            <person name="Parisi M.J."/>
            <person name="Parisi M."/>
            <person name="Parts L."/>
            <person name="Pedersen J.S."/>
            <person name="Pesole G."/>
            <person name="Phillippy A.M."/>
            <person name="Ponting C.P."/>
            <person name="Pop M."/>
            <person name="Porcelli D."/>
            <person name="Powell J.R."/>
            <person name="Prohaska S."/>
            <person name="Pruitt K."/>
            <person name="Puig M."/>
            <person name="Quesneville H."/>
            <person name="Ram K.R."/>
            <person name="Rand D."/>
            <person name="Rasmussen M.D."/>
            <person name="Reed L.K."/>
            <person name="Reenan R."/>
            <person name="Reily A."/>
            <person name="Remington K.A."/>
            <person name="Rieger T.T."/>
            <person name="Ritchie M.G."/>
            <person name="Robin C."/>
            <person name="Rogers Y.H."/>
            <person name="Rohde C."/>
            <person name="Rozas J."/>
            <person name="Rubenfield M.J."/>
            <person name="Ruiz A."/>
            <person name="Russo S."/>
            <person name="Salzberg S.L."/>
            <person name="Sanchez-Gracia A."/>
            <person name="Saranga D.J."/>
            <person name="Sato H."/>
            <person name="Schaeffer S.W."/>
            <person name="Schatz M.C."/>
            <person name="Schlenke T."/>
            <person name="Schwartz R."/>
            <person name="Segarra C."/>
            <person name="Singh R.S."/>
            <person name="Sirot L."/>
            <person name="Sirota M."/>
            <person name="Sisneros N.B."/>
            <person name="Smith C.D."/>
            <person name="Smith T.F."/>
            <person name="Spieth J."/>
            <person name="Stage D.E."/>
            <person name="Stark A."/>
            <person name="Stephan W."/>
            <person name="Strausberg R.L."/>
            <person name="Strempel S."/>
            <person name="Sturgill D."/>
            <person name="Sutton G."/>
            <person name="Sutton G.G."/>
            <person name="Tao W."/>
            <person name="Teichmann S."/>
            <person name="Tobari Y.N."/>
            <person name="Tomimura Y."/>
            <person name="Tsolas J.M."/>
            <person name="Valente V.L."/>
            <person name="Venter E."/>
            <person name="Venter J.C."/>
            <person name="Vicario S."/>
            <person name="Vieira F.G."/>
            <person name="Vilella A.J."/>
            <person name="Villasante A."/>
            <person name="Walenz B."/>
            <person name="Wang J."/>
            <person name="Wasserman M."/>
            <person name="Watts T."/>
            <person name="Wilson D."/>
            <person name="Wilson R.K."/>
            <person name="Wing R.A."/>
            <person name="Wolfner M.F."/>
            <person name="Wong A."/>
            <person name="Wong G.K."/>
            <person name="Wu C.I."/>
            <person name="Wu G."/>
            <person name="Yamamoto D."/>
            <person name="Yang H.P."/>
            <person name="Yang S.P."/>
            <person name="Yorke J.A."/>
            <person name="Yoshida K."/>
            <person name="Zdobnov E."/>
            <person name="Zhang P."/>
            <person name="Zhang Y."/>
            <person name="Zimin A.V."/>
            <person name="Baldwin J."/>
            <person name="Abdouelleil A."/>
            <person name="Abdulkadir J."/>
            <person name="Abebe A."/>
            <person name="Abera B."/>
            <person name="Abreu J."/>
            <person name="Acer S.C."/>
            <person name="Aftuck L."/>
            <person name="Alexander A."/>
            <person name="An P."/>
            <person name="Anderson E."/>
            <person name="Anderson S."/>
            <person name="Arachi H."/>
            <person name="Azer M."/>
            <person name="Bachantsang P."/>
            <person name="Barry A."/>
            <person name="Bayul T."/>
            <person name="Berlin A."/>
            <person name="Bessette D."/>
            <person name="Bloom T."/>
            <person name="Blye J."/>
            <person name="Boguslavskiy L."/>
            <person name="Bonnet C."/>
            <person name="Boukhgalter B."/>
            <person name="Bourzgui I."/>
            <person name="Brown A."/>
            <person name="Cahill P."/>
            <person name="Channer S."/>
            <person name="Cheshatsang Y."/>
            <person name="Chuda L."/>
            <person name="Citroen M."/>
            <person name="Collymore A."/>
            <person name="Cooke P."/>
            <person name="Costello M."/>
            <person name="D'Aco K."/>
            <person name="Daza R."/>
            <person name="De Haan G."/>
            <person name="DeGray S."/>
            <person name="DeMaso C."/>
            <person name="Dhargay N."/>
            <person name="Dooley K."/>
            <person name="Dooley E."/>
            <person name="Doricent M."/>
            <person name="Dorje P."/>
            <person name="Dorjee K."/>
            <person name="Dupes A."/>
            <person name="Elong R."/>
            <person name="Falk J."/>
            <person name="Farina A."/>
            <person name="Faro S."/>
            <person name="Ferguson D."/>
            <person name="Fisher S."/>
            <person name="Foley C.D."/>
            <person name="Franke A."/>
            <person name="Friedrich D."/>
            <person name="Gadbois L."/>
            <person name="Gearin G."/>
            <person name="Gearin C.R."/>
            <person name="Giannoukos G."/>
            <person name="Goode T."/>
            <person name="Graham J."/>
            <person name="Grandbois E."/>
            <person name="Grewal S."/>
            <person name="Gyaltsen K."/>
            <person name="Hafez N."/>
            <person name="Hagos B."/>
            <person name="Hall J."/>
            <person name="Henson C."/>
            <person name="Hollinger A."/>
            <person name="Honan T."/>
            <person name="Huard M.D."/>
            <person name="Hughes L."/>
            <person name="Hurhula B."/>
            <person name="Husby M.E."/>
            <person name="Kamat A."/>
            <person name="Kanga B."/>
            <person name="Kashin S."/>
            <person name="Khazanovich D."/>
            <person name="Kisner P."/>
            <person name="Lance K."/>
            <person name="Lara M."/>
            <person name="Lee W."/>
            <person name="Lennon N."/>
            <person name="Letendre F."/>
            <person name="LeVine R."/>
            <person name="Lipovsky A."/>
            <person name="Liu X."/>
            <person name="Liu J."/>
            <person name="Liu S."/>
            <person name="Lokyitsang T."/>
            <person name="Lokyitsang Y."/>
            <person name="Lubonja R."/>
            <person name="Lui A."/>
            <person name="MacDonald P."/>
            <person name="Magnisalis V."/>
            <person name="Maru K."/>
            <person name="Matthews C."/>
            <person name="McCusker W."/>
            <person name="McDonough S."/>
            <person name="Mehta T."/>
            <person name="Meldrim J."/>
            <person name="Meneus L."/>
            <person name="Mihai O."/>
            <person name="Mihalev A."/>
            <person name="Mihova T."/>
            <person name="Mittelman R."/>
            <person name="Mlenga V."/>
            <person name="Montmayeur A."/>
            <person name="Mulrain L."/>
            <person name="Navidi A."/>
            <person name="Naylor J."/>
            <person name="Negash T."/>
            <person name="Nguyen T."/>
            <person name="Nguyen N."/>
            <person name="Nicol R."/>
            <person name="Norbu C."/>
            <person name="Norbu N."/>
            <person name="Novod N."/>
            <person name="O'Neill B."/>
            <person name="Osman S."/>
            <person name="Markiewicz E."/>
            <person name="Oyono O.L."/>
            <person name="Patti C."/>
            <person name="Phunkhang P."/>
            <person name="Pierre F."/>
            <person name="Priest M."/>
            <person name="Raghuraman S."/>
            <person name="Rege F."/>
            <person name="Reyes R."/>
            <person name="Rise C."/>
            <person name="Rogov P."/>
            <person name="Ross K."/>
            <person name="Ryan E."/>
            <person name="Settipalli S."/>
            <person name="Shea T."/>
            <person name="Sherpa N."/>
            <person name="Shi L."/>
            <person name="Shih D."/>
            <person name="Sparrow T."/>
            <person name="Spaulding J."/>
            <person name="Stalker J."/>
            <person name="Stange-Thomann N."/>
            <person name="Stavropoulos S."/>
            <person name="Stone C."/>
            <person name="Strader C."/>
            <person name="Tesfaye S."/>
            <person name="Thomson T."/>
            <person name="Thoulutsang Y."/>
            <person name="Thoulutsang D."/>
            <person name="Topham K."/>
            <person name="Topping I."/>
            <person name="Tsamla T."/>
            <person name="Vassiliev H."/>
            <person name="Vo A."/>
            <person name="Wangchuk T."/>
            <person name="Wangdi T."/>
            <person name="Weiand M."/>
            <person name="Wilkinson J."/>
            <person name="Wilson A."/>
            <person name="Yadav S."/>
            <person name="Young G."/>
            <person name="Yu Q."/>
            <person name="Zembek L."/>
            <person name="Zhong D."/>
            <person name="Zimmer A."/>
            <person name="Zwirko Z."/>
            <person name="Jaffe D.B."/>
            <person name="Alvarez P."/>
            <person name="Brockman W."/>
            <person name="Butler J."/>
            <person name="Chin C."/>
            <person name="Gnerre S."/>
            <person name="Grabherr M."/>
            <person name="Kleber M."/>
            <person name="Mauceli E."/>
            <person name="MacCallum I."/>
        </authorList>
    </citation>
    <scope>NUCLEOTIDE SEQUENCE [LARGE SCALE GENOMIC DNA]</scope>
    <source>
        <strain evidence="3">white501</strain>
    </source>
</reference>
<keyword evidence="3" id="KW-1185">Reference proteome</keyword>
<feature type="chain" id="PRO_5002824103" evidence="1">
    <location>
        <begin position="20"/>
        <end position="457"/>
    </location>
</feature>
<dbReference type="OMA" id="YYTHPTI"/>
<evidence type="ECO:0000313" key="3">
    <source>
        <dbReference type="Proteomes" id="UP000000304"/>
    </source>
</evidence>
<dbReference type="AlphaFoldDB" id="B4QIZ4"/>
<accession>B4QIZ4</accession>
<evidence type="ECO:0000313" key="2">
    <source>
        <dbReference type="EMBL" id="EDX10325.1"/>
    </source>
</evidence>
<proteinExistence type="predicted"/>
<dbReference type="Proteomes" id="UP000000304">
    <property type="component" value="Chromosome 3L"/>
</dbReference>
<dbReference type="InterPro" id="IPR006631">
    <property type="entry name" value="DM4_12"/>
</dbReference>
<gene>
    <name evidence="2" type="primary">Dsim\GD14429</name>
    <name evidence="2" type="ORF">Dsim_GD14429</name>
</gene>
<evidence type="ECO:0000256" key="1">
    <source>
        <dbReference type="SAM" id="SignalP"/>
    </source>
</evidence>
<dbReference type="OrthoDB" id="6358587at2759"/>
<organism evidence="2 3">
    <name type="scientific">Drosophila simulans</name>
    <name type="common">Fruit fly</name>
    <dbReference type="NCBI Taxonomy" id="7240"/>
    <lineage>
        <taxon>Eukaryota</taxon>
        <taxon>Metazoa</taxon>
        <taxon>Ecdysozoa</taxon>
        <taxon>Arthropoda</taxon>
        <taxon>Hexapoda</taxon>
        <taxon>Insecta</taxon>
        <taxon>Pterygota</taxon>
        <taxon>Neoptera</taxon>
        <taxon>Endopterygota</taxon>
        <taxon>Diptera</taxon>
        <taxon>Brachycera</taxon>
        <taxon>Muscomorpha</taxon>
        <taxon>Ephydroidea</taxon>
        <taxon>Drosophilidae</taxon>
        <taxon>Drosophila</taxon>
        <taxon>Sophophora</taxon>
    </lineage>
</organism>
<feature type="signal peptide" evidence="1">
    <location>
        <begin position="1"/>
        <end position="19"/>
    </location>
</feature>
<keyword evidence="1" id="KW-0732">Signal</keyword>
<protein>
    <submittedName>
        <fullName evidence="2">GD14429</fullName>
    </submittedName>
</protein>
<dbReference type="Pfam" id="PF07841">
    <property type="entry name" value="DM4_12"/>
    <property type="match status" value="2"/>
</dbReference>
<sequence>MKISIVFILASCLLYQVMASLGSLSKHQRSKRAPIPWLIYPTTSPTRVMFIGGIGIPLEDLNYEAVTTGYVLKVEYWLPTTPDDLRTPTALPLTQVATPGVTGARKQRKPMFENFLVGVDELGKNTRKLLTRTNKVLSSYRWTVYKGLEGLADRLGYQGRICVLKSICEAAEEPFHYTNGLFADLLHILLTPSSSVDKLSEHADNEYYYAEKVGQSGAGCDRVFKECRRSLLQHFSELHHNLDKIFEAKKLNMEAEIMVSILIMIAGFGIPAEDLKVESVITGYVLKAQYYLPYSAKQLRTKDVHEISENRLLQNATIFDKVMQMSEQKLGFDPDILQEDLQALGSYRWSVYEAFTALAIRMKLNGRVCVLKSICESAAAPFDERNGLLGEVLHILLTPSSSVDPLSEHSDNDYLQAERLGAAGGDCDQVYPRCPKSLLEHFSDVHHLGSEFLSMLG</sequence>
<dbReference type="STRING" id="7240.B4QIZ4"/>
<dbReference type="PANTHER" id="PTHR21398:SF21">
    <property type="entry name" value="AGAP004005-PA"/>
    <property type="match status" value="1"/>
</dbReference>
<dbReference type="EMBL" id="CM000363">
    <property type="protein sequence ID" value="EDX10325.1"/>
    <property type="molecule type" value="Genomic_DNA"/>
</dbReference>